<dbReference type="Proteomes" id="UP000007485">
    <property type="component" value="Chromosome"/>
</dbReference>
<dbReference type="HOGENOM" id="CLU_1551905_0_0_2"/>
<keyword evidence="2" id="KW-1185">Reference proteome</keyword>
<name>F0QXX6_VULM7</name>
<proteinExistence type="predicted"/>
<protein>
    <submittedName>
        <fullName evidence="1">Uncharacterized protein</fullName>
    </submittedName>
</protein>
<dbReference type="OrthoDB" id="28358at2157"/>
<dbReference type="RefSeq" id="WP_013605623.1">
    <property type="nucleotide sequence ID" value="NC_015151.1"/>
</dbReference>
<dbReference type="GeneID" id="10289918"/>
<dbReference type="STRING" id="985053.VMUT_2266"/>
<evidence type="ECO:0000313" key="2">
    <source>
        <dbReference type="Proteomes" id="UP000007485"/>
    </source>
</evidence>
<dbReference type="AlphaFoldDB" id="F0QXX6"/>
<dbReference type="eggNOG" id="arCOG13877">
    <property type="taxonomic scope" value="Archaea"/>
</dbReference>
<dbReference type="KEGG" id="vmo:VMUT_2266"/>
<gene>
    <name evidence="1" type="ordered locus">VMUT_2266</name>
</gene>
<reference evidence="1 2" key="1">
    <citation type="journal article" date="2011" name="J. Bacteriol.">
        <title>Complete genome sequence of 'Vulcanisaeta moutnovskia' strain 768-28, a novel member of the hyperthermophilic crenarchaeal genus vulcanisaeta.</title>
        <authorList>
            <person name="Gumerov V.M."/>
            <person name="Mardanov A.V."/>
            <person name="Beletsky A.V."/>
            <person name="Prokofeva M.I."/>
            <person name="Bonch-Osmolovskaya E.A."/>
            <person name="Ravin N.V."/>
            <person name="Skryabin K.G."/>
        </authorList>
    </citation>
    <scope>NUCLEOTIDE SEQUENCE [LARGE SCALE GENOMIC DNA]</scope>
    <source>
        <strain evidence="1 2">768-28</strain>
    </source>
</reference>
<accession>F0QXX6</accession>
<organism evidence="1 2">
    <name type="scientific">Vulcanisaeta moutnovskia (strain 768-28)</name>
    <dbReference type="NCBI Taxonomy" id="985053"/>
    <lineage>
        <taxon>Archaea</taxon>
        <taxon>Thermoproteota</taxon>
        <taxon>Thermoprotei</taxon>
        <taxon>Thermoproteales</taxon>
        <taxon>Thermoproteaceae</taxon>
        <taxon>Vulcanisaeta</taxon>
    </lineage>
</organism>
<sequence>MSSLRSYLMEVIHEYERILSMYRVLMNLGAACNLSEYVDVIEAALIESVLAHYRSLIQFFKIVRGRRYKDVIYYLPYLKRGSAREFRRRVRECPGYEDVQRIIRDVNKYVLHLTREAAESSDRAAVGKDGVVAVIRLLCCVFSVFVDYVDARVVGVDVVDALRRLNGDCVKY</sequence>
<dbReference type="EMBL" id="CP002529">
    <property type="protein sequence ID" value="ADY02462.1"/>
    <property type="molecule type" value="Genomic_DNA"/>
</dbReference>
<evidence type="ECO:0000313" key="1">
    <source>
        <dbReference type="EMBL" id="ADY02462.1"/>
    </source>
</evidence>